<accession>A0AAU9DP15</accession>
<keyword evidence="2" id="KW-1185">Reference proteome</keyword>
<dbReference type="RefSeq" id="WP_338396127.1">
    <property type="nucleotide sequence ID" value="NZ_AP025322.1"/>
</dbReference>
<reference evidence="1 2" key="1">
    <citation type="submission" date="2021-12" db="EMBL/GenBank/DDBJ databases">
        <title>Genome sequencing of bacteria with rrn-lacking chromosome and rrn-plasmid.</title>
        <authorList>
            <person name="Anda M."/>
            <person name="Iwasaki W."/>
        </authorList>
    </citation>
    <scope>NUCLEOTIDE SEQUENCE [LARGE SCALE GENOMIC DNA]</scope>
    <source>
        <strain evidence="1 2">DSM 100852</strain>
        <plasmid evidence="1 2">pFA8</plasmid>
    </source>
</reference>
<dbReference type="KEGG" id="fax:FUAX_53870"/>
<gene>
    <name evidence="1" type="ORF">FUAX_53870</name>
</gene>
<dbReference type="AlphaFoldDB" id="A0AAU9DP15"/>
<sequence length="344" mass="37550">MSNWKVTVYIYNATFQQLGYQSNSISSHNSITYGPISSPKGSKGEVFQVESAAGNSYGVSGNVSYVSYSNNVFTIAFTVPVSGSNSASIGCQGSNCATGFTYLQTDSNYSKPASIGTKGESQSIYFKVAQNGNGSGPSFWADRSPDEVTEIQITALLNVSDTSTVENITPDMVVKLSCDRYDESKVKQLFGDHEYASAQDIIQRKGVPEMDKVDIILKAGFLSDKQSLLFGMGFERLAIRVFDSMPEVKQVAEAYIVALESVINGNSGESTTLCETYTKLANIEKQDNLSSPQVCVIENLRRLVDMGPSDLPIYLMSCVNVLSDSDKLLKKDLQEFMFAYVNQL</sequence>
<dbReference type="Proteomes" id="UP001348817">
    <property type="component" value="Plasmid pFA8"/>
</dbReference>
<keyword evidence="1" id="KW-0614">Plasmid</keyword>
<organism evidence="1 2">
    <name type="scientific">Fulvitalea axinellae</name>
    <dbReference type="NCBI Taxonomy" id="1182444"/>
    <lineage>
        <taxon>Bacteria</taxon>
        <taxon>Pseudomonadati</taxon>
        <taxon>Bacteroidota</taxon>
        <taxon>Cytophagia</taxon>
        <taxon>Cytophagales</taxon>
        <taxon>Persicobacteraceae</taxon>
        <taxon>Fulvitalea</taxon>
    </lineage>
</organism>
<dbReference type="Gene3D" id="2.60.270.50">
    <property type="match status" value="1"/>
</dbReference>
<proteinExistence type="predicted"/>
<protein>
    <submittedName>
        <fullName evidence="1">Uncharacterized protein</fullName>
    </submittedName>
</protein>
<geneLocation type="plasmid" evidence="1 2">
    <name>pFA8</name>
</geneLocation>
<evidence type="ECO:0000313" key="2">
    <source>
        <dbReference type="Proteomes" id="UP001348817"/>
    </source>
</evidence>
<dbReference type="EMBL" id="AP025322">
    <property type="protein sequence ID" value="BDD12955.1"/>
    <property type="molecule type" value="Genomic_DNA"/>
</dbReference>
<name>A0AAU9DP15_9BACT</name>
<evidence type="ECO:0000313" key="1">
    <source>
        <dbReference type="EMBL" id="BDD12955.1"/>
    </source>
</evidence>